<dbReference type="EMBL" id="WNTK01000002">
    <property type="protein sequence ID" value="KAG9490831.1"/>
    <property type="molecule type" value="Genomic_DNA"/>
</dbReference>
<organism evidence="14 15">
    <name type="scientific">Eleutherodactylus coqui</name>
    <name type="common">Puerto Rican coqui</name>
    <dbReference type="NCBI Taxonomy" id="57060"/>
    <lineage>
        <taxon>Eukaryota</taxon>
        <taxon>Metazoa</taxon>
        <taxon>Chordata</taxon>
        <taxon>Craniata</taxon>
        <taxon>Vertebrata</taxon>
        <taxon>Euteleostomi</taxon>
        <taxon>Amphibia</taxon>
        <taxon>Batrachia</taxon>
        <taxon>Anura</taxon>
        <taxon>Neobatrachia</taxon>
        <taxon>Hyloidea</taxon>
        <taxon>Eleutherodactylidae</taxon>
        <taxon>Eleutherodactylinae</taxon>
        <taxon>Eleutherodactylus</taxon>
        <taxon>Eleutherodactylus</taxon>
    </lineage>
</organism>
<evidence type="ECO:0000256" key="2">
    <source>
        <dbReference type="ARBA" id="ARBA00004496"/>
    </source>
</evidence>
<evidence type="ECO:0000313" key="14">
    <source>
        <dbReference type="EMBL" id="KAG9490831.1"/>
    </source>
</evidence>
<evidence type="ECO:0000256" key="12">
    <source>
        <dbReference type="ARBA" id="ARBA00023306"/>
    </source>
</evidence>
<evidence type="ECO:0000256" key="1">
    <source>
        <dbReference type="ARBA" id="ARBA00004123"/>
    </source>
</evidence>
<accession>A0A8J6FP03</accession>
<keyword evidence="9" id="KW-0832">Ubl conjugation</keyword>
<dbReference type="GO" id="GO:0051276">
    <property type="term" value="P:chromosome organization"/>
    <property type="evidence" value="ECO:0007669"/>
    <property type="project" value="InterPro"/>
</dbReference>
<keyword evidence="5" id="KW-0132">Cell division</keyword>
<dbReference type="GO" id="GO:0045143">
    <property type="term" value="P:homologous chromosome segregation"/>
    <property type="evidence" value="ECO:0007669"/>
    <property type="project" value="TreeGrafter"/>
</dbReference>
<dbReference type="InterPro" id="IPR006940">
    <property type="entry name" value="Securin_separation_inhibitor"/>
</dbReference>
<gene>
    <name evidence="14" type="ORF">GDO78_006261</name>
</gene>
<dbReference type="AlphaFoldDB" id="A0A8J6FP03"/>
<dbReference type="GO" id="GO:0051301">
    <property type="term" value="P:cell division"/>
    <property type="evidence" value="ECO:0007669"/>
    <property type="project" value="UniProtKB-KW"/>
</dbReference>
<dbReference type="PANTHER" id="PTHR10418">
    <property type="entry name" value="SECURIN-3"/>
    <property type="match status" value="1"/>
</dbReference>
<dbReference type="PANTHER" id="PTHR10418:SF2">
    <property type="entry name" value="SECURIN"/>
    <property type="match status" value="1"/>
</dbReference>
<evidence type="ECO:0000256" key="10">
    <source>
        <dbReference type="ARBA" id="ARBA00023036"/>
    </source>
</evidence>
<dbReference type="GO" id="GO:0017124">
    <property type="term" value="F:SH3 domain binding"/>
    <property type="evidence" value="ECO:0007669"/>
    <property type="project" value="UniProtKB-KW"/>
</dbReference>
<keyword evidence="7" id="KW-0498">Mitosis</keyword>
<keyword evidence="11" id="KW-0539">Nucleus</keyword>
<evidence type="ECO:0000256" key="6">
    <source>
        <dbReference type="ARBA" id="ARBA00022737"/>
    </source>
</evidence>
<name>A0A8J6FP03_ELECQ</name>
<dbReference type="Pfam" id="PF04856">
    <property type="entry name" value="Securin"/>
    <property type="match status" value="1"/>
</dbReference>
<evidence type="ECO:0000256" key="7">
    <source>
        <dbReference type="ARBA" id="ARBA00022776"/>
    </source>
</evidence>
<evidence type="ECO:0000256" key="5">
    <source>
        <dbReference type="ARBA" id="ARBA00022618"/>
    </source>
</evidence>
<sequence>MATMIFNDQENGDVTATLLSKDRVRLPSAGKRLVQSQQGKVFASVPGEKASRKALGNVNKQVMSQKPVQPLKGGHKVKKLAPAATKVAEASLKTDKQCYPEIEKFIPYNPADFDIFDVPEEHKLSRLSLAGVGLMVNEADSKRLASLLSLELAPVDIPAFGAESGADSLPAFLATLEEITVEMPPMQS</sequence>
<keyword evidence="10" id="KW-0729">SH3-binding</keyword>
<comment type="similarity">
    <text evidence="3">Belongs to the securin family.</text>
</comment>
<evidence type="ECO:0000256" key="11">
    <source>
        <dbReference type="ARBA" id="ARBA00023242"/>
    </source>
</evidence>
<dbReference type="OrthoDB" id="9905975at2759"/>
<proteinExistence type="inferred from homology"/>
<keyword evidence="4" id="KW-0963">Cytoplasm</keyword>
<protein>
    <recommendedName>
        <fullName evidence="13">Securin</fullName>
    </recommendedName>
</protein>
<evidence type="ECO:0000256" key="3">
    <source>
        <dbReference type="ARBA" id="ARBA00009264"/>
    </source>
</evidence>
<evidence type="ECO:0000256" key="8">
    <source>
        <dbReference type="ARBA" id="ARBA00022829"/>
    </source>
</evidence>
<evidence type="ECO:0000256" key="13">
    <source>
        <dbReference type="ARBA" id="ARBA00039185"/>
    </source>
</evidence>
<keyword evidence="15" id="KW-1185">Reference proteome</keyword>
<comment type="caution">
    <text evidence="14">The sequence shown here is derived from an EMBL/GenBank/DDBJ whole genome shotgun (WGS) entry which is preliminary data.</text>
</comment>
<dbReference type="GO" id="GO:0005634">
    <property type="term" value="C:nucleus"/>
    <property type="evidence" value="ECO:0007669"/>
    <property type="project" value="UniProtKB-SubCell"/>
</dbReference>
<reference evidence="14" key="1">
    <citation type="thesis" date="2020" institute="ProQuest LLC" country="789 East Eisenhower Parkway, Ann Arbor, MI, USA">
        <title>Comparative Genomics and Chromosome Evolution.</title>
        <authorList>
            <person name="Mudd A.B."/>
        </authorList>
    </citation>
    <scope>NUCLEOTIDE SEQUENCE</scope>
    <source>
        <strain evidence="14">HN-11 Male</strain>
        <tissue evidence="14">Kidney and liver</tissue>
    </source>
</reference>
<keyword evidence="12" id="KW-0131">Cell cycle</keyword>
<evidence type="ECO:0000313" key="15">
    <source>
        <dbReference type="Proteomes" id="UP000770717"/>
    </source>
</evidence>
<keyword evidence="8" id="KW-0159">Chromosome partition</keyword>
<comment type="subcellular location">
    <subcellularLocation>
        <location evidence="2">Cytoplasm</location>
    </subcellularLocation>
    <subcellularLocation>
        <location evidence="1">Nucleus</location>
    </subcellularLocation>
</comment>
<evidence type="ECO:0000256" key="9">
    <source>
        <dbReference type="ARBA" id="ARBA00022843"/>
    </source>
</evidence>
<evidence type="ECO:0000256" key="4">
    <source>
        <dbReference type="ARBA" id="ARBA00022490"/>
    </source>
</evidence>
<keyword evidence="6" id="KW-0677">Repeat</keyword>
<dbReference type="GO" id="GO:0005737">
    <property type="term" value="C:cytoplasm"/>
    <property type="evidence" value="ECO:0007669"/>
    <property type="project" value="UniProtKB-SubCell"/>
</dbReference>
<dbReference type="Proteomes" id="UP000770717">
    <property type="component" value="Unassembled WGS sequence"/>
</dbReference>